<dbReference type="AlphaFoldDB" id="T0YUY9"/>
<accession>T0YUY9</accession>
<evidence type="ECO:0000313" key="2">
    <source>
        <dbReference type="EMBL" id="EQD36833.1"/>
    </source>
</evidence>
<protein>
    <submittedName>
        <fullName evidence="2">Bacterio-opsin activator, HTH domain protein</fullName>
    </submittedName>
</protein>
<dbReference type="InterPro" id="IPR007050">
    <property type="entry name" value="HTH_bacterioopsin"/>
</dbReference>
<dbReference type="Pfam" id="PF04967">
    <property type="entry name" value="HTH_10"/>
    <property type="match status" value="1"/>
</dbReference>
<proteinExistence type="predicted"/>
<feature type="domain" description="HTH bat-type" evidence="1">
    <location>
        <begin position="26"/>
        <end position="74"/>
    </location>
</feature>
<reference evidence="2" key="1">
    <citation type="submission" date="2013-08" db="EMBL/GenBank/DDBJ databases">
        <authorList>
            <person name="Mendez C."/>
            <person name="Richter M."/>
            <person name="Ferrer M."/>
            <person name="Sanchez J."/>
        </authorList>
    </citation>
    <scope>NUCLEOTIDE SEQUENCE</scope>
</reference>
<gene>
    <name evidence="2" type="ORF">B1B_16373</name>
</gene>
<reference evidence="2" key="2">
    <citation type="journal article" date="2014" name="ISME J.">
        <title>Microbial stratification in low pH oxic and suboxic macroscopic growths along an acid mine drainage.</title>
        <authorList>
            <person name="Mendez-Garcia C."/>
            <person name="Mesa V."/>
            <person name="Sprenger R.R."/>
            <person name="Richter M."/>
            <person name="Diez M.S."/>
            <person name="Solano J."/>
            <person name="Bargiela R."/>
            <person name="Golyshina O.V."/>
            <person name="Manteca A."/>
            <person name="Ramos J.L."/>
            <person name="Gallego J.R."/>
            <person name="Llorente I."/>
            <person name="Martins Dos Santos V.A."/>
            <person name="Jensen O.N."/>
            <person name="Pelaez A.I."/>
            <person name="Sanchez J."/>
            <person name="Ferrer M."/>
        </authorList>
    </citation>
    <scope>NUCLEOTIDE SEQUENCE</scope>
</reference>
<name>T0YUY9_9ZZZZ</name>
<organism evidence="2">
    <name type="scientific">mine drainage metagenome</name>
    <dbReference type="NCBI Taxonomy" id="410659"/>
    <lineage>
        <taxon>unclassified sequences</taxon>
        <taxon>metagenomes</taxon>
        <taxon>ecological metagenomes</taxon>
    </lineage>
</organism>
<dbReference type="EMBL" id="AUZY01010893">
    <property type="protein sequence ID" value="EQD36833.1"/>
    <property type="molecule type" value="Genomic_DNA"/>
</dbReference>
<sequence length="91" mass="10344">MTLKPDLLREIYSISLSNILGGLSLLQLKYLRDAIAVGMFSSPKRVKVEDLARSHGLSKSTMQEHINKARNKLLQAMEPYITLYMHSLLNE</sequence>
<evidence type="ECO:0000259" key="1">
    <source>
        <dbReference type="Pfam" id="PF04967"/>
    </source>
</evidence>
<comment type="caution">
    <text evidence="2">The sequence shown here is derived from an EMBL/GenBank/DDBJ whole genome shotgun (WGS) entry which is preliminary data.</text>
</comment>